<dbReference type="Gene3D" id="3.55.50.30">
    <property type="match status" value="1"/>
</dbReference>
<evidence type="ECO:0000256" key="4">
    <source>
        <dbReference type="ARBA" id="ARBA00022496"/>
    </source>
</evidence>
<name>A0A419W971_9BACT</name>
<keyword evidence="9 10" id="KW-0998">Cell outer membrane</keyword>
<dbReference type="Pfam" id="PF00593">
    <property type="entry name" value="TonB_dep_Rec_b-barrel"/>
    <property type="match status" value="1"/>
</dbReference>
<feature type="domain" description="Secretin/TonB short N-terminal" evidence="12">
    <location>
        <begin position="70"/>
        <end position="120"/>
    </location>
</feature>
<keyword evidence="7 11" id="KW-0798">TonB box</keyword>
<dbReference type="InterPro" id="IPR008969">
    <property type="entry name" value="CarboxyPept-like_regulatory"/>
</dbReference>
<gene>
    <name evidence="13" type="ORF">BC643_2397</name>
</gene>
<dbReference type="GO" id="GO:0006826">
    <property type="term" value="P:iron ion transport"/>
    <property type="evidence" value="ECO:0007669"/>
    <property type="project" value="UniProtKB-KW"/>
</dbReference>
<dbReference type="SUPFAM" id="SSF49464">
    <property type="entry name" value="Carboxypeptidase regulatory domain-like"/>
    <property type="match status" value="1"/>
</dbReference>
<keyword evidence="2 10" id="KW-0813">Transport</keyword>
<dbReference type="NCBIfam" id="TIGR04057">
    <property type="entry name" value="SusC_RagA_signa"/>
    <property type="match status" value="1"/>
</dbReference>
<evidence type="ECO:0000256" key="5">
    <source>
        <dbReference type="ARBA" id="ARBA00022692"/>
    </source>
</evidence>
<evidence type="ECO:0000256" key="8">
    <source>
        <dbReference type="ARBA" id="ARBA00023136"/>
    </source>
</evidence>
<dbReference type="InterPro" id="IPR037066">
    <property type="entry name" value="Plug_dom_sf"/>
</dbReference>
<keyword evidence="8 10" id="KW-0472">Membrane</keyword>
<dbReference type="Proteomes" id="UP000283387">
    <property type="component" value="Unassembled WGS sequence"/>
</dbReference>
<dbReference type="Gene3D" id="2.170.130.10">
    <property type="entry name" value="TonB-dependent receptor, plug domain"/>
    <property type="match status" value="1"/>
</dbReference>
<evidence type="ECO:0000259" key="12">
    <source>
        <dbReference type="SMART" id="SM00965"/>
    </source>
</evidence>
<dbReference type="AlphaFoldDB" id="A0A419W971"/>
<evidence type="ECO:0000256" key="11">
    <source>
        <dbReference type="RuleBase" id="RU003357"/>
    </source>
</evidence>
<dbReference type="SMART" id="SM00965">
    <property type="entry name" value="STN"/>
    <property type="match status" value="1"/>
</dbReference>
<comment type="caution">
    <text evidence="13">The sequence shown here is derived from an EMBL/GenBank/DDBJ whole genome shotgun (WGS) entry which is preliminary data.</text>
</comment>
<dbReference type="InterPro" id="IPR011662">
    <property type="entry name" value="Secretin/TonB_short_N"/>
</dbReference>
<keyword evidence="5 10" id="KW-0812">Transmembrane</keyword>
<sequence>MKKNELKVTPLGFFFIKFLIAMKLSVLLLFLSVFTAVASETYSQTAKLSVLAQNESIDLVLRKIEDQSQYRFFYSGTVNTNQKVTVNSQNEDIETILTQILSGTDISYKISGRQVALFNEHEGGSDRTVQQSLTVSGTVKSDSGEPLPGVTVVIKGTSNGTITDANGYYSLTEVPSESTLIFQFVGMKLQEVELNGRTSVDIVLEEETIGLEEVVAIGYGTVRRADVTGSISSIGADDFNLGITMAPEQLMQGKVAGVNIIQNSGQPGAASTVRIRGSSSVSAGNDPLYVVDGVPLQFTSANEYVNVSGESSTSPFSSEGTNPLNAINPSDIESIEILKDASATAIYGSRGANGVIIITTKSKSFGESVSYDTYVGISTVRKELDVLTADEYRNYAESNGLSYPDLGANTNWQDVIFRSALSQNHNLSFGGGSKNSNYRASFGYNSQEGIIEASKIQKYTARLNANHTAIDGKLNIALNMTYGKIMDDIVPISSNIGNEGGNILKDAIRWAPTLPVYNEDGSYYQIGELRVNPLSWATEITDERKTNMFLGNVNLSYEIYKGLKASVNFGHNDEAVNRYSAVPADHPIGESEGGRASISKVHNTSSLIEGNLTYTKDFGDNSSITALVGSSYQRFVTENTFTSANQFVSTSVQWNLMQSGSLVSNTSYKSANRLASQYARVNLKLSDRYLITATLRRDGSSRFGGNNKYGLFPSGAFAWKLSDEPFFNSELISNMKVRLGYGVTGNQEIPNDLFREQLSISGSNVYVLGGTAIPSVLPSNYPNPDLKWETTAQSNVGIDFGLWDQRVTGSLDYYKKHTTDLLLEFSTASPSVVSTQWANVGEVDNNGFELTLEGKIIRKSDFQWNASLNFSTNKNEVITLSNEDFSREYIYTAATSGVVSNGTSTQIIKPGYELGTFWGRKYTGLDEDGMETYLDEDGDGTADLVAIGSANPDFTYGFSSSFFWKKFDLSISFRGVVGNDVYNNTEAEFSYVNATPGVNVLRSALDLGMSRDQISQFSSRWIQNAGFLRLDNMSVGYTFDTDRVEFLSKARIYVTGQNLFVITDYSGYDPEVRTNTNRGGTAPLGIDYLSYPRPRVFMIGASLSF</sequence>
<dbReference type="SUPFAM" id="SSF56935">
    <property type="entry name" value="Porins"/>
    <property type="match status" value="1"/>
</dbReference>
<evidence type="ECO:0000256" key="10">
    <source>
        <dbReference type="PROSITE-ProRule" id="PRU01360"/>
    </source>
</evidence>
<protein>
    <submittedName>
        <fullName evidence="13">Iron complex outermembrane receptor protein</fullName>
    </submittedName>
</protein>
<evidence type="ECO:0000256" key="2">
    <source>
        <dbReference type="ARBA" id="ARBA00022448"/>
    </source>
</evidence>
<comment type="similarity">
    <text evidence="10 11">Belongs to the TonB-dependent receptor family.</text>
</comment>
<keyword evidence="3 10" id="KW-1134">Transmembrane beta strand</keyword>
<dbReference type="InterPro" id="IPR000531">
    <property type="entry name" value="Beta-barrel_TonB"/>
</dbReference>
<dbReference type="Gene3D" id="2.40.170.20">
    <property type="entry name" value="TonB-dependent receptor, beta-barrel domain"/>
    <property type="match status" value="1"/>
</dbReference>
<evidence type="ECO:0000256" key="3">
    <source>
        <dbReference type="ARBA" id="ARBA00022452"/>
    </source>
</evidence>
<dbReference type="Pfam" id="PF13715">
    <property type="entry name" value="CarbopepD_reg_2"/>
    <property type="match status" value="1"/>
</dbReference>
<evidence type="ECO:0000256" key="7">
    <source>
        <dbReference type="ARBA" id="ARBA00023077"/>
    </source>
</evidence>
<dbReference type="GO" id="GO:0009279">
    <property type="term" value="C:cell outer membrane"/>
    <property type="evidence" value="ECO:0007669"/>
    <property type="project" value="UniProtKB-SubCell"/>
</dbReference>
<accession>A0A419W971</accession>
<dbReference type="InterPro" id="IPR039426">
    <property type="entry name" value="TonB-dep_rcpt-like"/>
</dbReference>
<evidence type="ECO:0000256" key="6">
    <source>
        <dbReference type="ARBA" id="ARBA00023004"/>
    </source>
</evidence>
<dbReference type="Pfam" id="PF07715">
    <property type="entry name" value="Plug"/>
    <property type="match status" value="1"/>
</dbReference>
<dbReference type="Pfam" id="PF07660">
    <property type="entry name" value="STN"/>
    <property type="match status" value="1"/>
</dbReference>
<dbReference type="InterPro" id="IPR036942">
    <property type="entry name" value="Beta-barrel_TonB_sf"/>
</dbReference>
<organism evidence="13 14">
    <name type="scientific">Mangrovibacterium diazotrophicum</name>
    <dbReference type="NCBI Taxonomy" id="1261403"/>
    <lineage>
        <taxon>Bacteria</taxon>
        <taxon>Pseudomonadati</taxon>
        <taxon>Bacteroidota</taxon>
        <taxon>Bacteroidia</taxon>
        <taxon>Marinilabiliales</taxon>
        <taxon>Prolixibacteraceae</taxon>
        <taxon>Mangrovibacterium</taxon>
    </lineage>
</organism>
<comment type="subcellular location">
    <subcellularLocation>
        <location evidence="1 10">Cell outer membrane</location>
        <topology evidence="1 10">Multi-pass membrane protein</topology>
    </subcellularLocation>
</comment>
<keyword evidence="4" id="KW-0410">Iron transport</keyword>
<dbReference type="EMBL" id="RAPN01000001">
    <property type="protein sequence ID" value="RKD92027.1"/>
    <property type="molecule type" value="Genomic_DNA"/>
</dbReference>
<keyword evidence="4" id="KW-0406">Ion transport</keyword>
<dbReference type="NCBIfam" id="TIGR04056">
    <property type="entry name" value="OMP_RagA_SusC"/>
    <property type="match status" value="1"/>
</dbReference>
<keyword evidence="6" id="KW-0408">Iron</keyword>
<dbReference type="Gene3D" id="2.60.40.1120">
    <property type="entry name" value="Carboxypeptidase-like, regulatory domain"/>
    <property type="match status" value="1"/>
</dbReference>
<evidence type="ECO:0000256" key="9">
    <source>
        <dbReference type="ARBA" id="ARBA00023237"/>
    </source>
</evidence>
<dbReference type="InterPro" id="IPR023997">
    <property type="entry name" value="TonB-dep_OMP_SusC/RagA_CS"/>
</dbReference>
<dbReference type="PROSITE" id="PS52016">
    <property type="entry name" value="TONB_DEPENDENT_REC_3"/>
    <property type="match status" value="1"/>
</dbReference>
<evidence type="ECO:0000256" key="1">
    <source>
        <dbReference type="ARBA" id="ARBA00004571"/>
    </source>
</evidence>
<dbReference type="InterPro" id="IPR023996">
    <property type="entry name" value="TonB-dep_OMP_SusC/RagA"/>
</dbReference>
<dbReference type="InterPro" id="IPR012910">
    <property type="entry name" value="Plug_dom"/>
</dbReference>
<reference evidence="13 14" key="1">
    <citation type="submission" date="2018-09" db="EMBL/GenBank/DDBJ databases">
        <title>Genomic Encyclopedia of Archaeal and Bacterial Type Strains, Phase II (KMG-II): from individual species to whole genera.</title>
        <authorList>
            <person name="Goeker M."/>
        </authorList>
    </citation>
    <scope>NUCLEOTIDE SEQUENCE [LARGE SCALE GENOMIC DNA]</scope>
    <source>
        <strain evidence="13 14">DSM 27148</strain>
    </source>
</reference>
<keyword evidence="13" id="KW-0675">Receptor</keyword>
<evidence type="ECO:0000313" key="13">
    <source>
        <dbReference type="EMBL" id="RKD92027.1"/>
    </source>
</evidence>
<proteinExistence type="inferred from homology"/>
<evidence type="ECO:0000313" key="14">
    <source>
        <dbReference type="Proteomes" id="UP000283387"/>
    </source>
</evidence>
<keyword evidence="14" id="KW-1185">Reference proteome</keyword>